<proteinExistence type="predicted"/>
<evidence type="ECO:0000256" key="2">
    <source>
        <dbReference type="ARBA" id="ARBA00022723"/>
    </source>
</evidence>
<evidence type="ECO:0000256" key="3">
    <source>
        <dbReference type="ARBA" id="ARBA00023004"/>
    </source>
</evidence>
<gene>
    <name evidence="6" type="ORF">MNB_SV-9-508</name>
</gene>
<evidence type="ECO:0000259" key="5">
    <source>
        <dbReference type="PROSITE" id="PS51007"/>
    </source>
</evidence>
<dbReference type="GO" id="GO:0016966">
    <property type="term" value="F:nitric oxide reductase activity"/>
    <property type="evidence" value="ECO:0007669"/>
    <property type="project" value="UniProtKB-EC"/>
</dbReference>
<dbReference type="PROSITE" id="PS51007">
    <property type="entry name" value="CYTC"/>
    <property type="match status" value="1"/>
</dbReference>
<dbReference type="GO" id="GO:0020037">
    <property type="term" value="F:heme binding"/>
    <property type="evidence" value="ECO:0007669"/>
    <property type="project" value="InterPro"/>
</dbReference>
<feature type="transmembrane region" description="Helical" evidence="4">
    <location>
        <begin position="12"/>
        <end position="30"/>
    </location>
</feature>
<keyword evidence="2" id="KW-0479">Metal-binding</keyword>
<dbReference type="GO" id="GO:0009055">
    <property type="term" value="F:electron transfer activity"/>
    <property type="evidence" value="ECO:0007669"/>
    <property type="project" value="InterPro"/>
</dbReference>
<organism evidence="6">
    <name type="scientific">hydrothermal vent metagenome</name>
    <dbReference type="NCBI Taxonomy" id="652676"/>
    <lineage>
        <taxon>unclassified sequences</taxon>
        <taxon>metagenomes</taxon>
        <taxon>ecological metagenomes</taxon>
    </lineage>
</organism>
<accession>A0A1W1BWT0</accession>
<dbReference type="GO" id="GO:0046872">
    <property type="term" value="F:metal ion binding"/>
    <property type="evidence" value="ECO:0007669"/>
    <property type="project" value="UniProtKB-KW"/>
</dbReference>
<dbReference type="InterPro" id="IPR009056">
    <property type="entry name" value="Cyt_c-like_dom"/>
</dbReference>
<keyword evidence="3" id="KW-0408">Iron</keyword>
<dbReference type="Pfam" id="PF00034">
    <property type="entry name" value="Cytochrom_C"/>
    <property type="match status" value="1"/>
</dbReference>
<keyword evidence="4" id="KW-0472">Membrane</keyword>
<evidence type="ECO:0000313" key="6">
    <source>
        <dbReference type="EMBL" id="SFV57963.1"/>
    </source>
</evidence>
<keyword evidence="4" id="KW-1133">Transmembrane helix</keyword>
<dbReference type="SUPFAM" id="SSF46626">
    <property type="entry name" value="Cytochrome c"/>
    <property type="match status" value="1"/>
</dbReference>
<evidence type="ECO:0000256" key="4">
    <source>
        <dbReference type="SAM" id="Phobius"/>
    </source>
</evidence>
<dbReference type="EC" id="1.7.2.5" evidence="6"/>
<dbReference type="Gene3D" id="1.10.760.10">
    <property type="entry name" value="Cytochrome c-like domain"/>
    <property type="match status" value="1"/>
</dbReference>
<dbReference type="EMBL" id="FPHG01000034">
    <property type="protein sequence ID" value="SFV57963.1"/>
    <property type="molecule type" value="Genomic_DNA"/>
</dbReference>
<keyword evidence="1" id="KW-0349">Heme</keyword>
<protein>
    <submittedName>
        <fullName evidence="6">Nitric-oxide reductase subunit C</fullName>
        <ecNumber evidence="6">1.7.2.5</ecNumber>
    </submittedName>
</protein>
<keyword evidence="6" id="KW-0560">Oxidoreductase</keyword>
<feature type="domain" description="Cytochrome c" evidence="5">
    <location>
        <begin position="47"/>
        <end position="135"/>
    </location>
</feature>
<keyword evidence="4" id="KW-0812">Transmembrane</keyword>
<sequence>MTERITKSMAKNIYYGGGIFALMIFIALTFDTVQQIPKRSNEVNMTPSVIAGKKLWEKNDCVGCHSIIGEGAYYAPELMNVFQRRGASDEATFKAYMQGWMAVQPMDIPNRRKMPQFNLTDEEVNNLADFLIWTSKVNANEWPPTIEG</sequence>
<dbReference type="InterPro" id="IPR036909">
    <property type="entry name" value="Cyt_c-like_dom_sf"/>
</dbReference>
<name>A0A1W1BWT0_9ZZZZ</name>
<dbReference type="AlphaFoldDB" id="A0A1W1BWT0"/>
<reference evidence="6" key="1">
    <citation type="submission" date="2016-10" db="EMBL/GenBank/DDBJ databases">
        <authorList>
            <person name="de Groot N.N."/>
        </authorList>
    </citation>
    <scope>NUCLEOTIDE SEQUENCE</scope>
</reference>
<evidence type="ECO:0000256" key="1">
    <source>
        <dbReference type="ARBA" id="ARBA00022617"/>
    </source>
</evidence>